<dbReference type="GeneID" id="16511548"/>
<organism evidence="1 2">
    <name type="scientific">Bacillus phage phiNIT1</name>
    <dbReference type="NCBI Taxonomy" id="207656"/>
    <lineage>
        <taxon>Viruses</taxon>
        <taxon>Duplodnaviria</taxon>
        <taxon>Heunggongvirae</taxon>
        <taxon>Uroviricota</taxon>
        <taxon>Caudoviricetes</taxon>
        <taxon>Herelleviridae</taxon>
        <taxon>Bastillevirinae</taxon>
        <taxon>Nitunavirus</taxon>
        <taxon>Nitunavirus NIT1</taxon>
    </lineage>
</organism>
<keyword evidence="2" id="KW-1185">Reference proteome</keyword>
<reference evidence="1 2" key="1">
    <citation type="submission" date="2013-02" db="EMBL/GenBank/DDBJ databases">
        <title>phiNIT1 genome sequensing.</title>
        <authorList>
            <person name="Ozaki T."/>
            <person name="Kaneko J."/>
        </authorList>
    </citation>
    <scope>NUCLEOTIDE SEQUENCE [LARGE SCALE GENOMIC DNA]</scope>
    <source>
        <strain evidence="1">PhiNIT1</strain>
    </source>
</reference>
<dbReference type="EMBL" id="AP013029">
    <property type="protein sequence ID" value="BAN59574.1"/>
    <property type="molecule type" value="Genomic_DNA"/>
</dbReference>
<dbReference type="KEGG" id="vg:16511548"/>
<evidence type="ECO:0000313" key="1">
    <source>
        <dbReference type="EMBL" id="BAN59574.1"/>
    </source>
</evidence>
<sequence>MTHPLKKRYGTQMSGNGKFLKKGMTLTKSLNKLKCLHVKRTLRTSLVSLTA</sequence>
<accession>S6B1G3</accession>
<name>S6B1G3_9CAUD</name>
<protein>
    <submittedName>
        <fullName evidence="1">Uncharacterized protein</fullName>
    </submittedName>
</protein>
<evidence type="ECO:0000313" key="2">
    <source>
        <dbReference type="Proteomes" id="UP000014701"/>
    </source>
</evidence>
<dbReference type="Proteomes" id="UP000014701">
    <property type="component" value="Segment"/>
</dbReference>
<gene>
    <name evidence="1" type="primary">orf51</name>
</gene>
<proteinExistence type="predicted"/>
<dbReference type="RefSeq" id="YP_008318342.1">
    <property type="nucleotide sequence ID" value="NC_021856.1"/>
</dbReference>